<dbReference type="SMART" id="SM00409">
    <property type="entry name" value="IG"/>
    <property type="match status" value="2"/>
</dbReference>
<dbReference type="GO" id="GO:0032589">
    <property type="term" value="C:neuron projection membrane"/>
    <property type="evidence" value="ECO:0007669"/>
    <property type="project" value="TreeGrafter"/>
</dbReference>
<dbReference type="STRING" id="6832.A0A553N8D9"/>
<keyword evidence="4" id="KW-1185">Reference proteome</keyword>
<dbReference type="InterPro" id="IPR037448">
    <property type="entry name" value="Zig-8"/>
</dbReference>
<dbReference type="Proteomes" id="UP000318571">
    <property type="component" value="Chromosome 8"/>
</dbReference>
<dbReference type="PANTHER" id="PTHR23279">
    <property type="entry name" value="DEFECTIVE PROBOSCIS EXTENSION RESPONSE DPR -RELATED"/>
    <property type="match status" value="1"/>
</dbReference>
<reference evidence="3 4" key="1">
    <citation type="journal article" date="2018" name="Nat. Ecol. Evol.">
        <title>Genomic signatures of mitonuclear coevolution across populations of Tigriopus californicus.</title>
        <authorList>
            <person name="Barreto F.S."/>
            <person name="Watson E.T."/>
            <person name="Lima T.G."/>
            <person name="Willett C.S."/>
            <person name="Edmands S."/>
            <person name="Li W."/>
            <person name="Burton R.S."/>
        </authorList>
    </citation>
    <scope>NUCLEOTIDE SEQUENCE [LARGE SCALE GENOMIC DNA]</scope>
    <source>
        <strain evidence="3 4">San Diego</strain>
    </source>
</reference>
<dbReference type="Pfam" id="PF00047">
    <property type="entry name" value="ig"/>
    <property type="match status" value="1"/>
</dbReference>
<dbReference type="InterPro" id="IPR003598">
    <property type="entry name" value="Ig_sub2"/>
</dbReference>
<protein>
    <recommendedName>
        <fullName evidence="2">Ig-like domain-containing protein</fullName>
    </recommendedName>
</protein>
<dbReference type="InterPro" id="IPR003599">
    <property type="entry name" value="Ig_sub"/>
</dbReference>
<feature type="signal peptide" evidence="1">
    <location>
        <begin position="1"/>
        <end position="30"/>
    </location>
</feature>
<feature type="domain" description="Ig-like" evidence="2">
    <location>
        <begin position="168"/>
        <end position="293"/>
    </location>
</feature>
<dbReference type="InterPro" id="IPR036179">
    <property type="entry name" value="Ig-like_dom_sf"/>
</dbReference>
<dbReference type="PANTHER" id="PTHR23279:SF3">
    <property type="entry name" value="DEFECTIVE PROBOSCIS EXTENSION RESPONSE 18"/>
    <property type="match status" value="1"/>
</dbReference>
<keyword evidence="1" id="KW-0732">Signal</keyword>
<evidence type="ECO:0000259" key="2">
    <source>
        <dbReference type="PROSITE" id="PS50835"/>
    </source>
</evidence>
<dbReference type="InterPro" id="IPR013106">
    <property type="entry name" value="Ig_V-set"/>
</dbReference>
<dbReference type="InterPro" id="IPR013151">
    <property type="entry name" value="Immunoglobulin_dom"/>
</dbReference>
<feature type="domain" description="Ig-like" evidence="2">
    <location>
        <begin position="62"/>
        <end position="159"/>
    </location>
</feature>
<dbReference type="OrthoDB" id="6354602at2759"/>
<dbReference type="Gene3D" id="2.60.40.10">
    <property type="entry name" value="Immunoglobulins"/>
    <property type="match status" value="2"/>
</dbReference>
<evidence type="ECO:0000256" key="1">
    <source>
        <dbReference type="SAM" id="SignalP"/>
    </source>
</evidence>
<name>A0A553N8D9_TIGCA</name>
<sequence>MRPPNSGTMTSRLVTVCILVISWASSIGLAKESGDAPHLTQIRHQGTKAFEAMSQRRAKIRPQFVDVNATTVIGQLKGTIILDCNIFMLQDHTVSWAHKPVDKDGLDLLTIGNSTYTLEPRIAAEFLHPTNWGLRISNIQPEDAGTYICQISTFPPKVRILFLEIQGPMIEIVRDQVVYNAGSHLEVACVYKNTTGSKASKESAEVRKVDEVQRILEVSRQGGRFNQDVPEDTILWLHNGNRFSHRNRRRVKTIRKTDHILSVLSIKSAILEDSGNYSCVLASTNHSDTVRLTVVNGEHSAAIYKISEVLATSGSSGSSLLKTNKYYQEYALFLPVVVVMLCRTFYSASGLEPEFGGHPSLTGFS</sequence>
<dbReference type="Pfam" id="PF07686">
    <property type="entry name" value="V-set"/>
    <property type="match status" value="1"/>
</dbReference>
<dbReference type="GO" id="GO:0050808">
    <property type="term" value="P:synapse organization"/>
    <property type="evidence" value="ECO:0007669"/>
    <property type="project" value="TreeGrafter"/>
</dbReference>
<feature type="chain" id="PRO_5022234546" description="Ig-like domain-containing protein" evidence="1">
    <location>
        <begin position="31"/>
        <end position="365"/>
    </location>
</feature>
<gene>
    <name evidence="3" type="ORF">TCAL_09271</name>
</gene>
<organism evidence="3 4">
    <name type="scientific">Tigriopus californicus</name>
    <name type="common">Marine copepod</name>
    <dbReference type="NCBI Taxonomy" id="6832"/>
    <lineage>
        <taxon>Eukaryota</taxon>
        <taxon>Metazoa</taxon>
        <taxon>Ecdysozoa</taxon>
        <taxon>Arthropoda</taxon>
        <taxon>Crustacea</taxon>
        <taxon>Multicrustacea</taxon>
        <taxon>Hexanauplia</taxon>
        <taxon>Copepoda</taxon>
        <taxon>Harpacticoida</taxon>
        <taxon>Harpacticidae</taxon>
        <taxon>Tigriopus</taxon>
    </lineage>
</organism>
<evidence type="ECO:0000313" key="4">
    <source>
        <dbReference type="Proteomes" id="UP000318571"/>
    </source>
</evidence>
<comment type="caution">
    <text evidence="3">The sequence shown here is derived from an EMBL/GenBank/DDBJ whole genome shotgun (WGS) entry which is preliminary data.</text>
</comment>
<dbReference type="AlphaFoldDB" id="A0A553N8D9"/>
<dbReference type="InterPro" id="IPR007110">
    <property type="entry name" value="Ig-like_dom"/>
</dbReference>
<proteinExistence type="predicted"/>
<dbReference type="SMART" id="SM00408">
    <property type="entry name" value="IGc2"/>
    <property type="match status" value="2"/>
</dbReference>
<accession>A0A553N8D9</accession>
<dbReference type="SUPFAM" id="SSF48726">
    <property type="entry name" value="Immunoglobulin"/>
    <property type="match status" value="2"/>
</dbReference>
<dbReference type="PROSITE" id="PS50835">
    <property type="entry name" value="IG_LIKE"/>
    <property type="match status" value="2"/>
</dbReference>
<dbReference type="InterPro" id="IPR013783">
    <property type="entry name" value="Ig-like_fold"/>
</dbReference>
<dbReference type="EMBL" id="VCGU01000459">
    <property type="protein sequence ID" value="TRY61685.1"/>
    <property type="molecule type" value="Genomic_DNA"/>
</dbReference>
<evidence type="ECO:0000313" key="3">
    <source>
        <dbReference type="EMBL" id="TRY61685.1"/>
    </source>
</evidence>